<evidence type="ECO:0000313" key="10">
    <source>
        <dbReference type="Proteomes" id="UP000591071"/>
    </source>
</evidence>
<dbReference type="GO" id="GO:0006308">
    <property type="term" value="P:DNA catabolic process"/>
    <property type="evidence" value="ECO:0007669"/>
    <property type="project" value="UniProtKB-UniRule"/>
</dbReference>
<evidence type="ECO:0000256" key="4">
    <source>
        <dbReference type="ARBA" id="ARBA00022839"/>
    </source>
</evidence>
<evidence type="ECO:0000256" key="3">
    <source>
        <dbReference type="ARBA" id="ARBA00022801"/>
    </source>
</evidence>
<organism evidence="9 10">
    <name type="scientific">Megasphaera hexanoica</name>
    <dbReference type="NCBI Taxonomy" id="1675036"/>
    <lineage>
        <taxon>Bacteria</taxon>
        <taxon>Bacillati</taxon>
        <taxon>Bacillota</taxon>
        <taxon>Negativicutes</taxon>
        <taxon>Veillonellales</taxon>
        <taxon>Veillonellaceae</taxon>
        <taxon>Megasphaera</taxon>
    </lineage>
</organism>
<evidence type="ECO:0000259" key="8">
    <source>
        <dbReference type="Pfam" id="PF13742"/>
    </source>
</evidence>
<keyword evidence="3 5" id="KW-0378">Hydrolase</keyword>
<dbReference type="GO" id="GO:0003676">
    <property type="term" value="F:nucleic acid binding"/>
    <property type="evidence" value="ECO:0007669"/>
    <property type="project" value="InterPro"/>
</dbReference>
<sequence length="408" mass="45537">MKYASVTEVVRRIKDDLQSDYRLQSIAMEGSIIGLKRASNGHYYMNLHDETCSIRAILFRSRVGHSMDGVREGDQVVVIGSINVYEKGGTVSFIIEKLFARGVGTLQQQYEKIKKELYEKGYFAPEHKKNIPRFPWTVGVLTSATGAVLHDIHKIAAERNPYVEIRLFPVPVQGAGAETVIARTLEKAGKDRNLDVLILARGGGSMEDLWCFNSPQVVQAIYDAQVPVITAIGHETDTTLADYAADVRAATPTHAAELAFPDFEEIQMDLAAMADQAYQSVILRLDRLERELGRTVAALQNRRYDAFLSMKDESVSQLVRLARQHLDLKLTREAGRLQALKASLSAMNPALLVRKGYGQLEQGGHVLKDIRSLEQNQLLTIQLLEGTILTEIKEVTIHGSDKRKIKKL</sequence>
<dbReference type="InterPro" id="IPR025824">
    <property type="entry name" value="OB-fold_nuc-bd_dom"/>
</dbReference>
<dbReference type="CDD" id="cd04489">
    <property type="entry name" value="ExoVII_LU_OBF"/>
    <property type="match status" value="1"/>
</dbReference>
<dbReference type="RefSeq" id="WP_170087191.1">
    <property type="nucleotide sequence ID" value="NZ_JABAFG010000003.1"/>
</dbReference>
<dbReference type="EMBL" id="JABAFG010000003">
    <property type="protein sequence ID" value="NME27514.1"/>
    <property type="molecule type" value="Genomic_DNA"/>
</dbReference>
<keyword evidence="1 5" id="KW-0963">Cytoplasm</keyword>
<accession>A0A848BTL4</accession>
<name>A0A848BTL4_9FIRM</name>
<evidence type="ECO:0000256" key="1">
    <source>
        <dbReference type="ARBA" id="ARBA00022490"/>
    </source>
</evidence>
<reference evidence="9 10" key="1">
    <citation type="submission" date="2020-04" db="EMBL/GenBank/DDBJ databases">
        <authorList>
            <person name="Hitch T.C.A."/>
            <person name="Wylensek D."/>
            <person name="Clavel T."/>
        </authorList>
    </citation>
    <scope>NUCLEOTIDE SEQUENCE [LARGE SCALE GENOMIC DNA]</scope>
    <source>
        <strain evidence="9 10">Oil-RF-744-FAT-WT-6-1</strain>
    </source>
</reference>
<proteinExistence type="inferred from homology"/>
<gene>
    <name evidence="5 9" type="primary">xseA</name>
    <name evidence="9" type="ORF">HF872_02560</name>
</gene>
<comment type="function">
    <text evidence="5">Bidirectionally degrades single-stranded DNA into large acid-insoluble oligonucleotides, which are then degraded further into small acid-soluble oligonucleotides.</text>
</comment>
<keyword evidence="2 5" id="KW-0540">Nuclease</keyword>
<comment type="catalytic activity">
    <reaction evidence="5 6">
        <text>Exonucleolytic cleavage in either 5'- to 3'- or 3'- to 5'-direction to yield nucleoside 5'-phosphates.</text>
        <dbReference type="EC" id="3.1.11.6"/>
    </reaction>
</comment>
<feature type="domain" description="OB-fold nucleic acid binding" evidence="8">
    <location>
        <begin position="5"/>
        <end position="97"/>
    </location>
</feature>
<dbReference type="PANTHER" id="PTHR30008:SF0">
    <property type="entry name" value="EXODEOXYRIBONUCLEASE 7 LARGE SUBUNIT"/>
    <property type="match status" value="1"/>
</dbReference>
<dbReference type="InterPro" id="IPR020579">
    <property type="entry name" value="Exonuc_VII_lsu_C"/>
</dbReference>
<evidence type="ECO:0000256" key="2">
    <source>
        <dbReference type="ARBA" id="ARBA00022722"/>
    </source>
</evidence>
<evidence type="ECO:0000256" key="5">
    <source>
        <dbReference type="HAMAP-Rule" id="MF_00378"/>
    </source>
</evidence>
<evidence type="ECO:0000256" key="6">
    <source>
        <dbReference type="RuleBase" id="RU004355"/>
    </source>
</evidence>
<dbReference type="Pfam" id="PF13742">
    <property type="entry name" value="tRNA_anti_2"/>
    <property type="match status" value="1"/>
</dbReference>
<dbReference type="HAMAP" id="MF_00378">
    <property type="entry name" value="Exonuc_7_L"/>
    <property type="match status" value="1"/>
</dbReference>
<evidence type="ECO:0000259" key="7">
    <source>
        <dbReference type="Pfam" id="PF02601"/>
    </source>
</evidence>
<keyword evidence="4 5" id="KW-0269">Exonuclease</keyword>
<dbReference type="GO" id="GO:0009318">
    <property type="term" value="C:exodeoxyribonuclease VII complex"/>
    <property type="evidence" value="ECO:0007669"/>
    <property type="project" value="UniProtKB-UniRule"/>
</dbReference>
<comment type="similarity">
    <text evidence="5 6">Belongs to the XseA family.</text>
</comment>
<dbReference type="EC" id="3.1.11.6" evidence="5"/>
<dbReference type="GO" id="GO:0005737">
    <property type="term" value="C:cytoplasm"/>
    <property type="evidence" value="ECO:0007669"/>
    <property type="project" value="UniProtKB-SubCell"/>
</dbReference>
<dbReference type="PANTHER" id="PTHR30008">
    <property type="entry name" value="EXODEOXYRIBONUCLEASE 7 LARGE SUBUNIT"/>
    <property type="match status" value="1"/>
</dbReference>
<protein>
    <recommendedName>
        <fullName evidence="5">Exodeoxyribonuclease 7 large subunit</fullName>
        <ecNumber evidence="5">3.1.11.6</ecNumber>
    </recommendedName>
    <alternativeName>
        <fullName evidence="5">Exodeoxyribonuclease VII large subunit</fullName>
        <shortName evidence="5">Exonuclease VII large subunit</shortName>
    </alternativeName>
</protein>
<dbReference type="NCBIfam" id="TIGR00237">
    <property type="entry name" value="xseA"/>
    <property type="match status" value="1"/>
</dbReference>
<evidence type="ECO:0000313" key="9">
    <source>
        <dbReference type="EMBL" id="NME27514.1"/>
    </source>
</evidence>
<dbReference type="GO" id="GO:0008855">
    <property type="term" value="F:exodeoxyribonuclease VII activity"/>
    <property type="evidence" value="ECO:0007669"/>
    <property type="project" value="UniProtKB-UniRule"/>
</dbReference>
<dbReference type="InterPro" id="IPR003753">
    <property type="entry name" value="Exonuc_VII_L"/>
</dbReference>
<dbReference type="AlphaFoldDB" id="A0A848BTL4"/>
<comment type="subcellular location">
    <subcellularLocation>
        <location evidence="5 6">Cytoplasm</location>
    </subcellularLocation>
</comment>
<feature type="domain" description="Exonuclease VII large subunit C-terminal" evidence="7">
    <location>
        <begin position="122"/>
        <end position="300"/>
    </location>
</feature>
<comment type="subunit">
    <text evidence="5">Heterooligomer composed of large and small subunits.</text>
</comment>
<comment type="caution">
    <text evidence="9">The sequence shown here is derived from an EMBL/GenBank/DDBJ whole genome shotgun (WGS) entry which is preliminary data.</text>
</comment>
<dbReference type="Proteomes" id="UP000591071">
    <property type="component" value="Unassembled WGS sequence"/>
</dbReference>
<dbReference type="Pfam" id="PF02601">
    <property type="entry name" value="Exonuc_VII_L"/>
    <property type="match status" value="1"/>
</dbReference>